<sequence>MSESKSGDRRFKGGAAEKDDVSGDLRIGDSDEVRLKRTPLPDVDVIASPFPEPDSNHESIILSRIIKLCLHDVWSVLTEAVVKEFRDSVLSYCHYHQRFLTNPRSGDILNFLPLPTGRRGTQQVQMMRIKTRRILDCFLNTLENTSTLVFSKWFSLRRRTGREPNEDTRTHCEFDRSSNRVDNPAVWHGYHKGSYQVVVVRGEVQTGPEFLSVGIWQSGIVPICLIKEED</sequence>
<comment type="caution">
    <text evidence="2">The sequence shown here is derived from an EMBL/GenBank/DDBJ whole genome shotgun (WGS) entry which is preliminary data.</text>
</comment>
<evidence type="ECO:0000313" key="3">
    <source>
        <dbReference type="Proteomes" id="UP001175228"/>
    </source>
</evidence>
<dbReference type="Proteomes" id="UP001175228">
    <property type="component" value="Unassembled WGS sequence"/>
</dbReference>
<proteinExistence type="predicted"/>
<organism evidence="2 3">
    <name type="scientific">Armillaria luteobubalina</name>
    <dbReference type="NCBI Taxonomy" id="153913"/>
    <lineage>
        <taxon>Eukaryota</taxon>
        <taxon>Fungi</taxon>
        <taxon>Dikarya</taxon>
        <taxon>Basidiomycota</taxon>
        <taxon>Agaricomycotina</taxon>
        <taxon>Agaricomycetes</taxon>
        <taxon>Agaricomycetidae</taxon>
        <taxon>Agaricales</taxon>
        <taxon>Marasmiineae</taxon>
        <taxon>Physalacriaceae</taxon>
        <taxon>Armillaria</taxon>
    </lineage>
</organism>
<protein>
    <submittedName>
        <fullName evidence="2">Uncharacterized protein</fullName>
    </submittedName>
</protein>
<evidence type="ECO:0000313" key="2">
    <source>
        <dbReference type="EMBL" id="KAK0481035.1"/>
    </source>
</evidence>
<dbReference type="EMBL" id="JAUEPU010000075">
    <property type="protein sequence ID" value="KAK0481035.1"/>
    <property type="molecule type" value="Genomic_DNA"/>
</dbReference>
<evidence type="ECO:0000256" key="1">
    <source>
        <dbReference type="SAM" id="MobiDB-lite"/>
    </source>
</evidence>
<feature type="region of interest" description="Disordered" evidence="1">
    <location>
        <begin position="1"/>
        <end position="28"/>
    </location>
</feature>
<accession>A0AA39UJ66</accession>
<name>A0AA39UJ66_9AGAR</name>
<keyword evidence="3" id="KW-1185">Reference proteome</keyword>
<reference evidence="2" key="1">
    <citation type="submission" date="2023-06" db="EMBL/GenBank/DDBJ databases">
        <authorList>
            <consortium name="Lawrence Berkeley National Laboratory"/>
            <person name="Ahrendt S."/>
            <person name="Sahu N."/>
            <person name="Indic B."/>
            <person name="Wong-Bajracharya J."/>
            <person name="Merenyi Z."/>
            <person name="Ke H.-M."/>
            <person name="Monk M."/>
            <person name="Kocsube S."/>
            <person name="Drula E."/>
            <person name="Lipzen A."/>
            <person name="Balint B."/>
            <person name="Henrissat B."/>
            <person name="Andreopoulos B."/>
            <person name="Martin F.M."/>
            <person name="Harder C.B."/>
            <person name="Rigling D."/>
            <person name="Ford K.L."/>
            <person name="Foster G.D."/>
            <person name="Pangilinan J."/>
            <person name="Papanicolaou A."/>
            <person name="Barry K."/>
            <person name="LaButti K."/>
            <person name="Viragh M."/>
            <person name="Koriabine M."/>
            <person name="Yan M."/>
            <person name="Riley R."/>
            <person name="Champramary S."/>
            <person name="Plett K.L."/>
            <person name="Tsai I.J."/>
            <person name="Slot J."/>
            <person name="Sipos G."/>
            <person name="Plett J."/>
            <person name="Nagy L.G."/>
            <person name="Grigoriev I.V."/>
        </authorList>
    </citation>
    <scope>NUCLEOTIDE SEQUENCE</scope>
    <source>
        <strain evidence="2">HWK02</strain>
    </source>
</reference>
<gene>
    <name evidence="2" type="ORF">EDD18DRAFT_1113155</name>
</gene>
<dbReference type="AlphaFoldDB" id="A0AA39UJ66"/>